<evidence type="ECO:0000256" key="1">
    <source>
        <dbReference type="ARBA" id="ARBA00004123"/>
    </source>
</evidence>
<dbReference type="AlphaFoldDB" id="A0A0A8Y300"/>
<dbReference type="EMBL" id="GBRH01277751">
    <property type="protein sequence ID" value="JAD20144.1"/>
    <property type="molecule type" value="Transcribed_RNA"/>
</dbReference>
<dbReference type="SUPFAM" id="SSF101936">
    <property type="entry name" value="DNA-binding pseudobarrel domain"/>
    <property type="match status" value="1"/>
</dbReference>
<keyword evidence="3" id="KW-0238">DNA-binding</keyword>
<comment type="subcellular location">
    <subcellularLocation>
        <location evidence="1">Nucleus</location>
    </subcellularLocation>
</comment>
<keyword evidence="2" id="KW-0805">Transcription regulation</keyword>
<reference evidence="6" key="2">
    <citation type="journal article" date="2015" name="Data Brief">
        <title>Shoot transcriptome of the giant reed, Arundo donax.</title>
        <authorList>
            <person name="Barrero R.A."/>
            <person name="Guerrero F.D."/>
            <person name="Moolhuijzen P."/>
            <person name="Goolsby J.A."/>
            <person name="Tidwell J."/>
            <person name="Bellgard S.E."/>
            <person name="Bellgard M.I."/>
        </authorList>
    </citation>
    <scope>NUCLEOTIDE SEQUENCE</scope>
    <source>
        <tissue evidence="6">Shoot tissue taken approximately 20 cm above the soil surface</tissue>
    </source>
</reference>
<keyword evidence="4" id="KW-0804">Transcription</keyword>
<dbReference type="InterPro" id="IPR015300">
    <property type="entry name" value="DNA-bd_pseudobarrel_sf"/>
</dbReference>
<keyword evidence="5" id="KW-0539">Nucleus</keyword>
<sequence>MQNRLYFNSLVGEKFEITWMRVPYTIVVRKKRSCTELHGEWSIFVHDHQLAPGDCCDDVCF</sequence>
<evidence type="ECO:0000256" key="2">
    <source>
        <dbReference type="ARBA" id="ARBA00023015"/>
    </source>
</evidence>
<evidence type="ECO:0000256" key="5">
    <source>
        <dbReference type="ARBA" id="ARBA00023242"/>
    </source>
</evidence>
<protein>
    <recommendedName>
        <fullName evidence="7">TF-B3 domain-containing protein</fullName>
    </recommendedName>
</protein>
<name>A0A0A8Y300_ARUDO</name>
<reference evidence="6" key="1">
    <citation type="submission" date="2014-09" db="EMBL/GenBank/DDBJ databases">
        <authorList>
            <person name="Magalhaes I.L.F."/>
            <person name="Oliveira U."/>
            <person name="Santos F.R."/>
            <person name="Vidigal T.H.D.A."/>
            <person name="Brescovit A.D."/>
            <person name="Santos A.J."/>
        </authorList>
    </citation>
    <scope>NUCLEOTIDE SEQUENCE</scope>
    <source>
        <tissue evidence="6">Shoot tissue taken approximately 20 cm above the soil surface</tissue>
    </source>
</reference>
<dbReference type="GO" id="GO:0005634">
    <property type="term" value="C:nucleus"/>
    <property type="evidence" value="ECO:0007669"/>
    <property type="project" value="UniProtKB-SubCell"/>
</dbReference>
<organism evidence="6">
    <name type="scientific">Arundo donax</name>
    <name type="common">Giant reed</name>
    <name type="synonym">Donax arundinaceus</name>
    <dbReference type="NCBI Taxonomy" id="35708"/>
    <lineage>
        <taxon>Eukaryota</taxon>
        <taxon>Viridiplantae</taxon>
        <taxon>Streptophyta</taxon>
        <taxon>Embryophyta</taxon>
        <taxon>Tracheophyta</taxon>
        <taxon>Spermatophyta</taxon>
        <taxon>Magnoliopsida</taxon>
        <taxon>Liliopsida</taxon>
        <taxon>Poales</taxon>
        <taxon>Poaceae</taxon>
        <taxon>PACMAD clade</taxon>
        <taxon>Arundinoideae</taxon>
        <taxon>Arundineae</taxon>
        <taxon>Arundo</taxon>
    </lineage>
</organism>
<proteinExistence type="predicted"/>
<accession>A0A0A8Y300</accession>
<evidence type="ECO:0000313" key="6">
    <source>
        <dbReference type="EMBL" id="JAD20144.1"/>
    </source>
</evidence>
<evidence type="ECO:0000256" key="3">
    <source>
        <dbReference type="ARBA" id="ARBA00023125"/>
    </source>
</evidence>
<evidence type="ECO:0000256" key="4">
    <source>
        <dbReference type="ARBA" id="ARBA00023163"/>
    </source>
</evidence>
<evidence type="ECO:0008006" key="7">
    <source>
        <dbReference type="Google" id="ProtNLM"/>
    </source>
</evidence>
<dbReference type="GO" id="GO:0003677">
    <property type="term" value="F:DNA binding"/>
    <property type="evidence" value="ECO:0007669"/>
    <property type="project" value="UniProtKB-KW"/>
</dbReference>